<evidence type="ECO:0000313" key="2">
    <source>
        <dbReference type="Proteomes" id="UP001201980"/>
    </source>
</evidence>
<comment type="caution">
    <text evidence="1">The sequence shown here is derived from an EMBL/GenBank/DDBJ whole genome shotgun (WGS) entry which is preliminary data.</text>
</comment>
<name>A0AAD5RHM7_9PEZI</name>
<gene>
    <name evidence="1" type="ORF">MKZ38_007799</name>
</gene>
<sequence>MNYNNPPHITSENDIRADLQTYFTSIKGSVIEKILELYRVEQCETQGYRLSDIIQQFDMTCHMLIITDGLVNNQRPIQGIPPVTFTRMSIQTSKYVNVALAVSVSPRIFTSWLGLIVNQAHMRMSSSHPPTPCPQI</sequence>
<keyword evidence="2" id="KW-1185">Reference proteome</keyword>
<proteinExistence type="predicted"/>
<dbReference type="AlphaFoldDB" id="A0AAD5RHM7"/>
<protein>
    <submittedName>
        <fullName evidence="1">Alpha/beta-hydrolase</fullName>
    </submittedName>
</protein>
<evidence type="ECO:0000313" key="1">
    <source>
        <dbReference type="EMBL" id="KAJ2894265.1"/>
    </source>
</evidence>
<dbReference type="Proteomes" id="UP001201980">
    <property type="component" value="Unassembled WGS sequence"/>
</dbReference>
<accession>A0AAD5RHM7</accession>
<organism evidence="1 2">
    <name type="scientific">Zalerion maritima</name>
    <dbReference type="NCBI Taxonomy" id="339359"/>
    <lineage>
        <taxon>Eukaryota</taxon>
        <taxon>Fungi</taxon>
        <taxon>Dikarya</taxon>
        <taxon>Ascomycota</taxon>
        <taxon>Pezizomycotina</taxon>
        <taxon>Sordariomycetes</taxon>
        <taxon>Lulworthiomycetidae</taxon>
        <taxon>Lulworthiales</taxon>
        <taxon>Lulworthiaceae</taxon>
        <taxon>Zalerion</taxon>
    </lineage>
</organism>
<dbReference type="EMBL" id="JAKWBI020000512">
    <property type="protein sequence ID" value="KAJ2894265.1"/>
    <property type="molecule type" value="Genomic_DNA"/>
</dbReference>
<reference evidence="1" key="1">
    <citation type="submission" date="2022-07" db="EMBL/GenBank/DDBJ databases">
        <title>Draft genome sequence of Zalerion maritima ATCC 34329, a (micro)plastics degrading marine fungus.</title>
        <authorList>
            <person name="Paco A."/>
            <person name="Goncalves M.F.M."/>
            <person name="Rocha-Santos T.A.P."/>
            <person name="Alves A."/>
        </authorList>
    </citation>
    <scope>NUCLEOTIDE SEQUENCE</scope>
    <source>
        <strain evidence="1">ATCC 34329</strain>
    </source>
</reference>